<feature type="compositionally biased region" description="Basic and acidic residues" evidence="6">
    <location>
        <begin position="1130"/>
        <end position="1142"/>
    </location>
</feature>
<feature type="domain" description="K Homology" evidence="7">
    <location>
        <begin position="629"/>
        <end position="705"/>
    </location>
</feature>
<feature type="domain" description="K Homology" evidence="7">
    <location>
        <begin position="778"/>
        <end position="860"/>
    </location>
</feature>
<evidence type="ECO:0000259" key="7">
    <source>
        <dbReference type="SMART" id="SM00322"/>
    </source>
</evidence>
<keyword evidence="9" id="KW-1185">Reference proteome</keyword>
<accession>A0A3N4L5T6</accession>
<dbReference type="Pfam" id="PF22952">
    <property type="entry name" value="KH_11"/>
    <property type="match status" value="1"/>
</dbReference>
<dbReference type="OrthoDB" id="10027144at2759"/>
<dbReference type="CDD" id="cd22450">
    <property type="entry name" value="KH-I_ScSCP160_rpt5"/>
    <property type="match status" value="1"/>
</dbReference>
<feature type="region of interest" description="Disordered" evidence="6">
    <location>
        <begin position="819"/>
        <end position="839"/>
    </location>
</feature>
<dbReference type="Pfam" id="PF24668">
    <property type="entry name" value="KH_Vigilin"/>
    <property type="match status" value="1"/>
</dbReference>
<evidence type="ECO:0000256" key="2">
    <source>
        <dbReference type="ARBA" id="ARBA00022490"/>
    </source>
</evidence>
<sequence length="1300" mass="142378">MAETNGTSGAPTLVEENAFPALESVAPEKPVEDVVASTGDDNETPEAPKELSAAEKLKQQHLAAEEPADAEAKTEESQASGEATAVSEKSARKQKAAAARVLDVSSVEAFPSLGAPTKVAPVTMNWGAKMAAPPVNGSNGTPEASARAPTASFAGNAGQQTVELTPAQKRPASELRKPVIEIVKDITKRTGTKIDLAKTSTGVSVFVVKGNEASRQRARREIYKELSLKASKTIQIPAVVRPHIIGKGGSRVQELEKETLTHIRVPQQSSSEVQAPVGDYDDEIMIDVVIEGDEFGVASAIERIREIVGERTIVTTTRISDIPGELYPFIQGPNRKNLAEFETKVERVSVPDYFYSASSQPFSPPSGPIVITGEKSAVQEVRAAIEKKAEELKAQGYGHILVPIAAAKHRFFTANNGRLIHEILEETGCTLIFPSGKKADSAIVYGPADQIGNCYTKTNAISQAYQYFGPDVCKAYPNAPGGAKLQARDVTRYFLQKGEFKKLEREFDVEITPPSAEDLYNLAAPCIVGIMSRSKENLEKARSKIQAIYLQAPPFKVARLDVEPLHHRHIIKKDKLLGGRPVKILFPEDLEESELVLVYDGESTDPEEVRTVLEEAKQVILAFSGEQVSIVSKTINIPKENHIKIRGERDTTLNALNPSSVLVQFGIPKARPGKPAPAGDENTITVRGPQSNVEATIKNINAFLSSENPEAIITEPFEYPAQFSGNLIGVKGANINKLRDDLGVEINLNEGKGEIKGVRVAVDAARKKLTTQIKELEDKATVRLVVPQQFHSTIIGQKGESVRRLEARYDVRINFPRSSKSDYTEEHDAGNKQQGPNEVIIKGGKKGVEEARAEITALLKYEEAKSHTAEIPIAAKAVEFMFRNSAKEIKQLREESAARIDIPQRPEEGSEEQMVIKIRGTVEEVKQAKAILSKIAKDAEQTTVRKINVDKKYHRSLIGQGGKILREIVVGAGGPDDRTALARMVRFPNQDSEGDEITVQGNSAIVDKIIKAIEKIVTEKENQISIDVEVAPEKHRKLIGREGSIRKELEAQFKVTIDIPNRNRPGQTVSSDIKITGAEADVEKAKEHILELIKDPEGETIMVPRYLHHSISDIIRELYKRYRVNVNHNNEPRPPRPEDKKPQSNSDSLPLITDEVDSAPKYNWDAQENIHGTDDGEYPWVLSGTPENIAKAKADVESAIQVAKKQTWIGYLDLPDPRKYRFVVGPGGSQIEKIRRETGCRINVPNKQQGSTAPPEGPIVIHGSKDDIEKAKGIILELIHNGGGGGGKGDDSDGDRRRRN</sequence>
<evidence type="ECO:0000256" key="3">
    <source>
        <dbReference type="ARBA" id="ARBA00022737"/>
    </source>
</evidence>
<dbReference type="Proteomes" id="UP000277580">
    <property type="component" value="Unassembled WGS sequence"/>
</dbReference>
<dbReference type="InterPro" id="IPR036612">
    <property type="entry name" value="KH_dom_type_1_sf"/>
</dbReference>
<feature type="compositionally biased region" description="Basic and acidic residues" evidence="6">
    <location>
        <begin position="46"/>
        <end position="58"/>
    </location>
</feature>
<feature type="domain" description="K Homology" evidence="7">
    <location>
        <begin position="865"/>
        <end position="937"/>
    </location>
</feature>
<evidence type="ECO:0000256" key="4">
    <source>
        <dbReference type="ARBA" id="ARBA00022884"/>
    </source>
</evidence>
<evidence type="ECO:0000256" key="1">
    <source>
        <dbReference type="ARBA" id="ARBA00004496"/>
    </source>
</evidence>
<evidence type="ECO:0000256" key="5">
    <source>
        <dbReference type="PROSITE-ProRule" id="PRU00117"/>
    </source>
</evidence>
<keyword evidence="4 5" id="KW-0694">RNA-binding</keyword>
<proteinExistence type="predicted"/>
<keyword evidence="3" id="KW-0677">Repeat</keyword>
<feature type="compositionally biased region" description="Polar residues" evidence="6">
    <location>
        <begin position="1"/>
        <end position="10"/>
    </location>
</feature>
<dbReference type="InterPro" id="IPR054548">
    <property type="entry name" value="SCP160-like_KH"/>
</dbReference>
<dbReference type="PANTHER" id="PTHR10627">
    <property type="entry name" value="SCP160"/>
    <property type="match status" value="1"/>
</dbReference>
<feature type="region of interest" description="Disordered" evidence="6">
    <location>
        <begin position="1127"/>
        <end position="1151"/>
    </location>
</feature>
<feature type="domain" description="K Homology" evidence="7">
    <location>
        <begin position="156"/>
        <end position="227"/>
    </location>
</feature>
<dbReference type="InParanoid" id="A0A3N4L5T6"/>
<feature type="domain" description="K Homology" evidence="7">
    <location>
        <begin position="711"/>
        <end position="774"/>
    </location>
</feature>
<dbReference type="InterPro" id="IPR004088">
    <property type="entry name" value="KH_dom_type_1"/>
</dbReference>
<feature type="compositionally biased region" description="Basic and acidic residues" evidence="6">
    <location>
        <begin position="819"/>
        <end position="830"/>
    </location>
</feature>
<dbReference type="PROSITE" id="PS50084">
    <property type="entry name" value="KH_TYPE_1"/>
    <property type="match status" value="7"/>
</dbReference>
<feature type="domain" description="K Homology" evidence="7">
    <location>
        <begin position="1206"/>
        <end position="1280"/>
    </location>
</feature>
<organism evidence="8 9">
    <name type="scientific">Morchella conica CCBAS932</name>
    <dbReference type="NCBI Taxonomy" id="1392247"/>
    <lineage>
        <taxon>Eukaryota</taxon>
        <taxon>Fungi</taxon>
        <taxon>Dikarya</taxon>
        <taxon>Ascomycota</taxon>
        <taxon>Pezizomycotina</taxon>
        <taxon>Pezizomycetes</taxon>
        <taxon>Pezizales</taxon>
        <taxon>Morchellaceae</taxon>
        <taxon>Morchella</taxon>
    </lineage>
</organism>
<name>A0A3N4L5T6_9PEZI</name>
<gene>
    <name evidence="8" type="ORF">P167DRAFT_556488</name>
</gene>
<evidence type="ECO:0000313" key="9">
    <source>
        <dbReference type="Proteomes" id="UP000277580"/>
    </source>
</evidence>
<comment type="subcellular location">
    <subcellularLocation>
        <location evidence="1">Cytoplasm</location>
    </subcellularLocation>
</comment>
<feature type="domain" description="K Homology" evidence="7">
    <location>
        <begin position="396"/>
        <end position="463"/>
    </location>
</feature>
<feature type="region of interest" description="Disordered" evidence="6">
    <location>
        <begin position="1244"/>
        <end position="1264"/>
    </location>
</feature>
<dbReference type="FunCoup" id="A0A3N4L5T6">
    <property type="interactions" value="686"/>
</dbReference>
<dbReference type="Gene3D" id="3.30.1370.10">
    <property type="entry name" value="K Homology domain, type 1"/>
    <property type="match status" value="9"/>
</dbReference>
<feature type="region of interest" description="Disordered" evidence="6">
    <location>
        <begin position="1279"/>
        <end position="1300"/>
    </location>
</feature>
<dbReference type="STRING" id="1392247.A0A3N4L5T6"/>
<feature type="domain" description="K Homology" evidence="7">
    <location>
        <begin position="1022"/>
        <end position="1094"/>
    </location>
</feature>
<feature type="domain" description="K Homology" evidence="7">
    <location>
        <begin position="313"/>
        <end position="390"/>
    </location>
</feature>
<dbReference type="SUPFAM" id="SSF54791">
    <property type="entry name" value="Eukaryotic type KH-domain (KH-domain type I)"/>
    <property type="match status" value="8"/>
</dbReference>
<dbReference type="InterPro" id="IPR004087">
    <property type="entry name" value="KH_dom"/>
</dbReference>
<dbReference type="PANTHER" id="PTHR10627:SF31">
    <property type="entry name" value="DODECA-SATELLITE-BINDING PROTEIN 1, ISOFORM A"/>
    <property type="match status" value="1"/>
</dbReference>
<dbReference type="Pfam" id="PF00013">
    <property type="entry name" value="KH_1"/>
    <property type="match status" value="6"/>
</dbReference>
<feature type="compositionally biased region" description="Basic and acidic residues" evidence="6">
    <location>
        <begin position="1288"/>
        <end position="1300"/>
    </location>
</feature>
<feature type="region of interest" description="Disordered" evidence="6">
    <location>
        <begin position="1"/>
        <end position="90"/>
    </location>
</feature>
<feature type="domain" description="K Homology" evidence="7">
    <location>
        <begin position="228"/>
        <end position="309"/>
    </location>
</feature>
<evidence type="ECO:0000313" key="8">
    <source>
        <dbReference type="EMBL" id="RPB16829.1"/>
    </source>
</evidence>
<reference evidence="8 9" key="1">
    <citation type="journal article" date="2018" name="Nat. Ecol. Evol.">
        <title>Pezizomycetes genomes reveal the molecular basis of ectomycorrhizal truffle lifestyle.</title>
        <authorList>
            <person name="Murat C."/>
            <person name="Payen T."/>
            <person name="Noel B."/>
            <person name="Kuo A."/>
            <person name="Morin E."/>
            <person name="Chen J."/>
            <person name="Kohler A."/>
            <person name="Krizsan K."/>
            <person name="Balestrini R."/>
            <person name="Da Silva C."/>
            <person name="Montanini B."/>
            <person name="Hainaut M."/>
            <person name="Levati E."/>
            <person name="Barry K.W."/>
            <person name="Belfiori B."/>
            <person name="Cichocki N."/>
            <person name="Clum A."/>
            <person name="Dockter R.B."/>
            <person name="Fauchery L."/>
            <person name="Guy J."/>
            <person name="Iotti M."/>
            <person name="Le Tacon F."/>
            <person name="Lindquist E.A."/>
            <person name="Lipzen A."/>
            <person name="Malagnac F."/>
            <person name="Mello A."/>
            <person name="Molinier V."/>
            <person name="Miyauchi S."/>
            <person name="Poulain J."/>
            <person name="Riccioni C."/>
            <person name="Rubini A."/>
            <person name="Sitrit Y."/>
            <person name="Splivallo R."/>
            <person name="Traeger S."/>
            <person name="Wang M."/>
            <person name="Zifcakova L."/>
            <person name="Wipf D."/>
            <person name="Zambonelli A."/>
            <person name="Paolocci F."/>
            <person name="Nowrousian M."/>
            <person name="Ottonello S."/>
            <person name="Baldrian P."/>
            <person name="Spatafora J.W."/>
            <person name="Henrissat B."/>
            <person name="Nagy L.G."/>
            <person name="Aury J.M."/>
            <person name="Wincker P."/>
            <person name="Grigoriev I.V."/>
            <person name="Bonfante P."/>
            <person name="Martin F.M."/>
        </authorList>
    </citation>
    <scope>NUCLEOTIDE SEQUENCE [LARGE SCALE GENOMIC DNA]</scope>
    <source>
        <strain evidence="8 9">CCBAS932</strain>
    </source>
</reference>
<dbReference type="SMART" id="SM00322">
    <property type="entry name" value="KH"/>
    <property type="match status" value="11"/>
</dbReference>
<dbReference type="GO" id="GO:0003729">
    <property type="term" value="F:mRNA binding"/>
    <property type="evidence" value="ECO:0007669"/>
    <property type="project" value="TreeGrafter"/>
</dbReference>
<protein>
    <recommendedName>
        <fullName evidence="7">K Homology domain-containing protein</fullName>
    </recommendedName>
</protein>
<dbReference type="CDD" id="cd02394">
    <property type="entry name" value="KH-I_Vigilin_rpt6"/>
    <property type="match status" value="1"/>
</dbReference>
<dbReference type="InterPro" id="IPR057778">
    <property type="entry name" value="KH_Vigilin_N"/>
</dbReference>
<dbReference type="GO" id="GO:0005737">
    <property type="term" value="C:cytoplasm"/>
    <property type="evidence" value="ECO:0007669"/>
    <property type="project" value="TreeGrafter"/>
</dbReference>
<feature type="domain" description="K Homology" evidence="7">
    <location>
        <begin position="941"/>
        <end position="1018"/>
    </location>
</feature>
<evidence type="ECO:0000256" key="6">
    <source>
        <dbReference type="SAM" id="MobiDB-lite"/>
    </source>
</evidence>
<keyword evidence="2" id="KW-0963">Cytoplasm</keyword>
<dbReference type="EMBL" id="ML119107">
    <property type="protein sequence ID" value="RPB16829.1"/>
    <property type="molecule type" value="Genomic_DNA"/>
</dbReference>